<evidence type="ECO:0000313" key="1">
    <source>
        <dbReference type="EMBL" id="QTA88678.1"/>
    </source>
</evidence>
<organism evidence="1 2">
    <name type="scientific">Desulfonema magnum</name>
    <dbReference type="NCBI Taxonomy" id="45655"/>
    <lineage>
        <taxon>Bacteria</taxon>
        <taxon>Pseudomonadati</taxon>
        <taxon>Thermodesulfobacteriota</taxon>
        <taxon>Desulfobacteria</taxon>
        <taxon>Desulfobacterales</taxon>
        <taxon>Desulfococcaceae</taxon>
        <taxon>Desulfonema</taxon>
    </lineage>
</organism>
<accession>A0A975GQ82</accession>
<sequence length="38" mass="4408">MHFLHCFRTCFAENLSDVTLSNDFFKHTHAIGTATKHE</sequence>
<dbReference type="AlphaFoldDB" id="A0A975GQ82"/>
<dbReference type="Proteomes" id="UP000663722">
    <property type="component" value="Chromosome"/>
</dbReference>
<proteinExistence type="predicted"/>
<dbReference type="KEGG" id="dmm:dnm_047250"/>
<dbReference type="EMBL" id="CP061800">
    <property type="protein sequence ID" value="QTA88678.1"/>
    <property type="molecule type" value="Genomic_DNA"/>
</dbReference>
<name>A0A975GQ82_9BACT</name>
<keyword evidence="2" id="KW-1185">Reference proteome</keyword>
<protein>
    <submittedName>
        <fullName evidence="1">Uncharacterized protein</fullName>
    </submittedName>
</protein>
<reference evidence="1" key="1">
    <citation type="journal article" date="2021" name="Microb. Physiol.">
        <title>Proteogenomic Insights into the Physiology of Marine, Sulfate-Reducing, Filamentous Desulfonema limicola and Desulfonema magnum.</title>
        <authorList>
            <person name="Schnaars V."/>
            <person name="Wohlbrand L."/>
            <person name="Scheve S."/>
            <person name="Hinrichs C."/>
            <person name="Reinhardt R."/>
            <person name="Rabus R."/>
        </authorList>
    </citation>
    <scope>NUCLEOTIDE SEQUENCE</scope>
    <source>
        <strain evidence="1">4be13</strain>
    </source>
</reference>
<gene>
    <name evidence="1" type="ORF">dnm_047250</name>
</gene>
<evidence type="ECO:0000313" key="2">
    <source>
        <dbReference type="Proteomes" id="UP000663722"/>
    </source>
</evidence>